<keyword evidence="3" id="KW-1185">Reference proteome</keyword>
<protein>
    <submittedName>
        <fullName evidence="2">VWA domain-containing protein</fullName>
    </submittedName>
</protein>
<sequence length="189" mass="21130">MARRAVTLGEFLAPGAGVEPWIYTARTHRLPQLLPANAAEWIEDWAVVPPKSLLTRDAPPDNQLLANTKRFGLFGFDDEAEAVRAIAASLPKDGAPTLVLFHVWAPGDDGTPLADQLEAASGANVFWQFLGDPDSGHVLWHLDELRAEAPHITNVSFYRWWNMPQGVPEYLLFRGPLKPFVRWCRQPKN</sequence>
<dbReference type="Proteomes" id="UP001340816">
    <property type="component" value="Chromosome"/>
</dbReference>
<proteinExistence type="predicted"/>
<dbReference type="EMBL" id="CP109135">
    <property type="protein sequence ID" value="WSD16806.1"/>
    <property type="molecule type" value="Genomic_DNA"/>
</dbReference>
<evidence type="ECO:0000313" key="3">
    <source>
        <dbReference type="Proteomes" id="UP001340816"/>
    </source>
</evidence>
<evidence type="ECO:0000313" key="2">
    <source>
        <dbReference type="EMBL" id="WSD16806.1"/>
    </source>
</evidence>
<feature type="domain" description="vWA found in TerF C terminus" evidence="1">
    <location>
        <begin position="4"/>
        <end position="186"/>
    </location>
</feature>
<dbReference type="Pfam" id="PF10138">
    <property type="entry name" value="vWA-TerF-like"/>
    <property type="match status" value="1"/>
</dbReference>
<dbReference type="InterPro" id="IPR019303">
    <property type="entry name" value="vWA_TerF_C"/>
</dbReference>
<evidence type="ECO:0000259" key="1">
    <source>
        <dbReference type="Pfam" id="PF10138"/>
    </source>
</evidence>
<dbReference type="RefSeq" id="WP_266762192.1">
    <property type="nucleotide sequence ID" value="NZ_CP108134.1"/>
</dbReference>
<name>A0ABZ1HHR5_STRPH</name>
<organism evidence="2 3">
    <name type="scientific">Streptomyces phaeochromogenes</name>
    <dbReference type="NCBI Taxonomy" id="1923"/>
    <lineage>
        <taxon>Bacteria</taxon>
        <taxon>Bacillati</taxon>
        <taxon>Actinomycetota</taxon>
        <taxon>Actinomycetes</taxon>
        <taxon>Kitasatosporales</taxon>
        <taxon>Streptomycetaceae</taxon>
        <taxon>Streptomyces</taxon>
        <taxon>Streptomyces phaeochromogenes group</taxon>
    </lineage>
</organism>
<gene>
    <name evidence="2" type="ORF">OHB35_28115</name>
</gene>
<accession>A0ABZ1HHR5</accession>
<reference evidence="2 3" key="1">
    <citation type="submission" date="2022-10" db="EMBL/GenBank/DDBJ databases">
        <title>The complete genomes of actinobacterial strains from the NBC collection.</title>
        <authorList>
            <person name="Joergensen T.S."/>
            <person name="Alvarez Arevalo M."/>
            <person name="Sterndorff E.B."/>
            <person name="Faurdal D."/>
            <person name="Vuksanovic O."/>
            <person name="Mourched A.-S."/>
            <person name="Charusanti P."/>
            <person name="Shaw S."/>
            <person name="Blin K."/>
            <person name="Weber T."/>
        </authorList>
    </citation>
    <scope>NUCLEOTIDE SEQUENCE [LARGE SCALE GENOMIC DNA]</scope>
    <source>
        <strain evidence="2 3">NBC 01752</strain>
    </source>
</reference>